<keyword evidence="2" id="KW-1185">Reference proteome</keyword>
<name>A0ACD0NY75_9BASI</name>
<sequence length="735" mass="82388">MTQPILQNPVTLEVPAASTPSTPTGGTRTAEGSTFEATRGASIASTRVTVPDADEGDREKTAQYAPPASDGPFRWIKSTSSKKPTWYRSIDAMANFILHWQTRFHNHGDMYVSGLLKEKDKDGELRLIDINRNHVREALRRMRAVHPYVAVHIVDRESVGAEPIKLPATLKKLKLQVALAYEVPQSEDDIDEWLNRTLIVHDKLPPGSGLTNQSHEVFRDLVRQRSRYDVPALDQFRVHLWEADLGTGQPARIAFEDSHVTSDGLGMMLLADELFSFISLVLVDPTPAKIVWGPEVERLIPSLQDAFANPPETWHMTQSEIAKVDKQSRRRVTGKQGPPTGLEKFADNLLAFTLKNGAHEKKWRRTISKPLVKLVRSVAEKGDAMPVGLLPSAKEPYHGPWSHDECLTAVLKGSDCKRLLAALKSRGLTLAPFTEAAMDLATTWVRRERRIASGKDGYDAPGRILGSFSNAINRRDSLKPEYQRYVGLCMSGMPSGIPVSMARWSESADKNAVRWNGSPDYEGEVSSKGGEVLGQRSDEFDRVPSKIEREDLESVFKITKELSQQYRDGRENPNWLKHGDASLFGTMQGEYLLISNEAFYPSMPWLSSLGKVDVVIRPSRPIPSAVKHFDPSEFDSTKPTSDQVGSSDRSLEFTDFRLAGRTAIAQPIFHTFSFRDEWILNITYPEWLYDRKGVRGLKDQGRENSLKLWIHILRMIIHAAIDLHESEVSSPAKAQ</sequence>
<protein>
    <submittedName>
        <fullName evidence="1">Uncharacterized protein</fullName>
    </submittedName>
</protein>
<evidence type="ECO:0000313" key="2">
    <source>
        <dbReference type="Proteomes" id="UP000245626"/>
    </source>
</evidence>
<evidence type="ECO:0000313" key="1">
    <source>
        <dbReference type="EMBL" id="PWN50795.1"/>
    </source>
</evidence>
<dbReference type="Proteomes" id="UP000245626">
    <property type="component" value="Unassembled WGS sequence"/>
</dbReference>
<organism evidence="1 2">
    <name type="scientific">Violaceomyces palustris</name>
    <dbReference type="NCBI Taxonomy" id="1673888"/>
    <lineage>
        <taxon>Eukaryota</taxon>
        <taxon>Fungi</taxon>
        <taxon>Dikarya</taxon>
        <taxon>Basidiomycota</taxon>
        <taxon>Ustilaginomycotina</taxon>
        <taxon>Ustilaginomycetes</taxon>
        <taxon>Violaceomycetales</taxon>
        <taxon>Violaceomycetaceae</taxon>
        <taxon>Violaceomyces</taxon>
    </lineage>
</organism>
<accession>A0ACD0NY75</accession>
<proteinExistence type="predicted"/>
<reference evidence="1 2" key="1">
    <citation type="journal article" date="2018" name="Mol. Biol. Evol.">
        <title>Broad Genomic Sampling Reveals a Smut Pathogenic Ancestry of the Fungal Clade Ustilaginomycotina.</title>
        <authorList>
            <person name="Kijpornyongpan T."/>
            <person name="Mondo S.J."/>
            <person name="Barry K."/>
            <person name="Sandor L."/>
            <person name="Lee J."/>
            <person name="Lipzen A."/>
            <person name="Pangilinan J."/>
            <person name="LaButti K."/>
            <person name="Hainaut M."/>
            <person name="Henrissat B."/>
            <person name="Grigoriev I.V."/>
            <person name="Spatafora J.W."/>
            <person name="Aime M.C."/>
        </authorList>
    </citation>
    <scope>NUCLEOTIDE SEQUENCE [LARGE SCALE GENOMIC DNA]</scope>
    <source>
        <strain evidence="1 2">SA 807</strain>
    </source>
</reference>
<dbReference type="EMBL" id="KZ819897">
    <property type="protein sequence ID" value="PWN50795.1"/>
    <property type="molecule type" value="Genomic_DNA"/>
</dbReference>
<gene>
    <name evidence="1" type="ORF">IE53DRAFT_78393</name>
</gene>